<evidence type="ECO:0000313" key="7">
    <source>
        <dbReference type="Proteomes" id="UP000199025"/>
    </source>
</evidence>
<dbReference type="EMBL" id="FORP01000025">
    <property type="protein sequence ID" value="SFK59721.1"/>
    <property type="molecule type" value="Genomic_DNA"/>
</dbReference>
<dbReference type="InterPro" id="IPR048834">
    <property type="entry name" value="SpaA_pre-album"/>
</dbReference>
<keyword evidence="2" id="KW-1133">Transmembrane helix</keyword>
<evidence type="ECO:0000313" key="6">
    <source>
        <dbReference type="EMBL" id="SFK59721.1"/>
    </source>
</evidence>
<protein>
    <submittedName>
        <fullName evidence="6">Conserved repeat domain-containing protein</fullName>
    </submittedName>
</protein>
<feature type="transmembrane region" description="Helical" evidence="2">
    <location>
        <begin position="489"/>
        <end position="511"/>
    </location>
</feature>
<feature type="region of interest" description="Disordered" evidence="1">
    <location>
        <begin position="279"/>
        <end position="298"/>
    </location>
</feature>
<organism evidence="6 7">
    <name type="scientific">Amycolatopsis sacchari</name>
    <dbReference type="NCBI Taxonomy" id="115433"/>
    <lineage>
        <taxon>Bacteria</taxon>
        <taxon>Bacillati</taxon>
        <taxon>Actinomycetota</taxon>
        <taxon>Actinomycetes</taxon>
        <taxon>Pseudonocardiales</taxon>
        <taxon>Pseudonocardiaceae</taxon>
        <taxon>Amycolatopsis</taxon>
    </lineage>
</organism>
<keyword evidence="2" id="KW-0812">Transmembrane</keyword>
<dbReference type="InterPro" id="IPR001434">
    <property type="entry name" value="OmcB-like_DUF11"/>
</dbReference>
<keyword evidence="7" id="KW-1185">Reference proteome</keyword>
<evidence type="ECO:0000259" key="4">
    <source>
        <dbReference type="Pfam" id="PF01345"/>
    </source>
</evidence>
<reference evidence="6 7" key="1">
    <citation type="submission" date="2016-10" db="EMBL/GenBank/DDBJ databases">
        <authorList>
            <person name="de Groot N.N."/>
        </authorList>
    </citation>
    <scope>NUCLEOTIDE SEQUENCE [LARGE SCALE GENOMIC DNA]</scope>
    <source>
        <strain evidence="6 7">DSM 44468</strain>
    </source>
</reference>
<evidence type="ECO:0000256" key="2">
    <source>
        <dbReference type="SAM" id="Phobius"/>
    </source>
</evidence>
<feature type="chain" id="PRO_5011727772" evidence="3">
    <location>
        <begin position="41"/>
        <end position="519"/>
    </location>
</feature>
<dbReference type="Pfam" id="PF20674">
    <property type="entry name" value="SpaA_3"/>
    <property type="match status" value="1"/>
</dbReference>
<feature type="compositionally biased region" description="Low complexity" evidence="1">
    <location>
        <begin position="281"/>
        <end position="298"/>
    </location>
</feature>
<dbReference type="STRING" id="115433.SAMN05421835_12543"/>
<proteinExistence type="predicted"/>
<dbReference type="Proteomes" id="UP000199025">
    <property type="component" value="Unassembled WGS sequence"/>
</dbReference>
<keyword evidence="2" id="KW-0472">Membrane</keyword>
<feature type="domain" description="DUF11" evidence="4">
    <location>
        <begin position="373"/>
        <end position="483"/>
    </location>
</feature>
<gene>
    <name evidence="6" type="ORF">SAMN05421835_12543</name>
</gene>
<dbReference type="InterPro" id="IPR047589">
    <property type="entry name" value="DUF11_rpt"/>
</dbReference>
<dbReference type="NCBIfam" id="TIGR01451">
    <property type="entry name" value="B_ant_repeat"/>
    <property type="match status" value="1"/>
</dbReference>
<evidence type="ECO:0000259" key="5">
    <source>
        <dbReference type="Pfam" id="PF20674"/>
    </source>
</evidence>
<dbReference type="AlphaFoldDB" id="A0A1I4AV08"/>
<evidence type="ECO:0000256" key="3">
    <source>
        <dbReference type="SAM" id="SignalP"/>
    </source>
</evidence>
<dbReference type="Pfam" id="PF01345">
    <property type="entry name" value="DUF11"/>
    <property type="match status" value="1"/>
</dbReference>
<name>A0A1I4AV08_9PSEU</name>
<evidence type="ECO:0000256" key="1">
    <source>
        <dbReference type="SAM" id="MobiDB-lite"/>
    </source>
</evidence>
<sequence length="519" mass="51290">MPRTPKTSRIRRTAARFGSLASVAGIAALAVVGGATTASAADNPVGCGYATSGPAASTLCWLDMSAYNDTAASSTAGQNMTVTLPGGYTMTFNVIKRPVGSNPSVAFASRPATGRPLGDQLYPGLPGNAALANTAAASFSNTVTLRNIVVRDSAGAQVSGYAIASGDAEITADTERITWTSNAPITQLGSVAAANGCQASTATGFGTTTVSCTGTGLSAPYGTLAVKSVGATTFSARLDSTTGVEAVAFAVQTAKVTLNKQVVDRRLPADSFDLAVTSPEGTTVGTATTGGADTATTGPLTAMPRTAGQSFTLSEAASAGSSLANYDQSWSCTNATAGSTTSLPTGTGTSVAVSPQPGDDISCTVTNTAKQTDLSIVKAGPATAGVGEPVTYTLIVSNNGPGDSTGYTVTDQLPAGLTGVTTSTPGCTVTGQALTCTGGPLAFNERAVITVSGVADGSVQTLFNTAAVKSNEVDGNPGNDTSNEVTTEVVPLVSVAVGGGALALLGGGYALRRRPKTTA</sequence>
<feature type="signal peptide" evidence="3">
    <location>
        <begin position="1"/>
        <end position="40"/>
    </location>
</feature>
<accession>A0A1I4AV08</accession>
<feature type="domain" description="SpaA-like prealbumin fold" evidence="5">
    <location>
        <begin position="255"/>
        <end position="369"/>
    </location>
</feature>
<keyword evidence="3" id="KW-0732">Signal</keyword>